<dbReference type="Pfam" id="PF03717">
    <property type="entry name" value="PBP_dimer"/>
    <property type="match status" value="1"/>
</dbReference>
<feature type="transmembrane region" description="Helical" evidence="11">
    <location>
        <begin position="21"/>
        <end position="40"/>
    </location>
</feature>
<evidence type="ECO:0000256" key="3">
    <source>
        <dbReference type="ARBA" id="ARBA00007171"/>
    </source>
</evidence>
<dbReference type="GO" id="GO:0071555">
    <property type="term" value="P:cell wall organization"/>
    <property type="evidence" value="ECO:0007669"/>
    <property type="project" value="UniProtKB-KW"/>
</dbReference>
<dbReference type="PANTHER" id="PTHR30627:SF2">
    <property type="entry name" value="PEPTIDOGLYCAN D,D-TRANSPEPTIDASE MRDA"/>
    <property type="match status" value="1"/>
</dbReference>
<dbReference type="GO" id="GO:0008360">
    <property type="term" value="P:regulation of cell shape"/>
    <property type="evidence" value="ECO:0007669"/>
    <property type="project" value="UniProtKB-KW"/>
</dbReference>
<dbReference type="GO" id="GO:0005886">
    <property type="term" value="C:plasma membrane"/>
    <property type="evidence" value="ECO:0007669"/>
    <property type="project" value="UniProtKB-SubCell"/>
</dbReference>
<evidence type="ECO:0000256" key="2">
    <source>
        <dbReference type="ARBA" id="ARBA00004236"/>
    </source>
</evidence>
<name>A0AAE3ARY0_9FIRM</name>
<keyword evidence="6" id="KW-0133">Cell shape</keyword>
<dbReference type="InterPro" id="IPR005311">
    <property type="entry name" value="PBP_dimer"/>
</dbReference>
<dbReference type="InterPro" id="IPR036138">
    <property type="entry name" value="PBP_dimer_sf"/>
</dbReference>
<evidence type="ECO:0000256" key="7">
    <source>
        <dbReference type="ARBA" id="ARBA00022984"/>
    </source>
</evidence>
<dbReference type="Gene3D" id="3.40.710.10">
    <property type="entry name" value="DD-peptidase/beta-lactamase superfamily"/>
    <property type="match status" value="1"/>
</dbReference>
<proteinExistence type="inferred from homology"/>
<dbReference type="RefSeq" id="WP_308451164.1">
    <property type="nucleotide sequence ID" value="NZ_JAJEPU010000015.1"/>
</dbReference>
<evidence type="ECO:0000256" key="6">
    <source>
        <dbReference type="ARBA" id="ARBA00022960"/>
    </source>
</evidence>
<dbReference type="Proteomes" id="UP001198962">
    <property type="component" value="Unassembled WGS sequence"/>
</dbReference>
<keyword evidence="9 11" id="KW-0472">Membrane</keyword>
<evidence type="ECO:0000313" key="15">
    <source>
        <dbReference type="Proteomes" id="UP001198962"/>
    </source>
</evidence>
<keyword evidence="7" id="KW-0573">Peptidoglycan synthesis</keyword>
<evidence type="ECO:0000259" key="13">
    <source>
        <dbReference type="Pfam" id="PF03717"/>
    </source>
</evidence>
<dbReference type="PANTHER" id="PTHR30627">
    <property type="entry name" value="PEPTIDOGLYCAN D,D-TRANSPEPTIDASE"/>
    <property type="match status" value="1"/>
</dbReference>
<gene>
    <name evidence="14" type="ORF">LKD32_06555</name>
</gene>
<evidence type="ECO:0000259" key="12">
    <source>
        <dbReference type="Pfam" id="PF00905"/>
    </source>
</evidence>
<accession>A0AAE3ARY0</accession>
<evidence type="ECO:0000256" key="11">
    <source>
        <dbReference type="SAM" id="Phobius"/>
    </source>
</evidence>
<dbReference type="InterPro" id="IPR050515">
    <property type="entry name" value="Beta-lactam/transpept"/>
</dbReference>
<evidence type="ECO:0000256" key="10">
    <source>
        <dbReference type="ARBA" id="ARBA00023316"/>
    </source>
</evidence>
<evidence type="ECO:0000313" key="14">
    <source>
        <dbReference type="EMBL" id="MCC2164540.1"/>
    </source>
</evidence>
<dbReference type="EMBL" id="JAJEPU010000015">
    <property type="protein sequence ID" value="MCC2164540.1"/>
    <property type="molecule type" value="Genomic_DNA"/>
</dbReference>
<dbReference type="GO" id="GO:0008658">
    <property type="term" value="F:penicillin binding"/>
    <property type="evidence" value="ECO:0007669"/>
    <property type="project" value="InterPro"/>
</dbReference>
<dbReference type="InterPro" id="IPR001460">
    <property type="entry name" value="PCN-bd_Tpept"/>
</dbReference>
<dbReference type="GO" id="GO:0071972">
    <property type="term" value="F:peptidoglycan L,D-transpeptidase activity"/>
    <property type="evidence" value="ECO:0007669"/>
    <property type="project" value="TreeGrafter"/>
</dbReference>
<dbReference type="GO" id="GO:0009252">
    <property type="term" value="P:peptidoglycan biosynthetic process"/>
    <property type="evidence" value="ECO:0007669"/>
    <property type="project" value="UniProtKB-KW"/>
</dbReference>
<keyword evidence="8 11" id="KW-1133">Transmembrane helix</keyword>
<dbReference type="AlphaFoldDB" id="A0AAE3ARY0"/>
<organism evidence="14 15">
    <name type="scientific">Brotaphodocola catenula</name>
    <dbReference type="NCBI Taxonomy" id="2885361"/>
    <lineage>
        <taxon>Bacteria</taxon>
        <taxon>Bacillati</taxon>
        <taxon>Bacillota</taxon>
        <taxon>Clostridia</taxon>
        <taxon>Lachnospirales</taxon>
        <taxon>Lachnospiraceae</taxon>
        <taxon>Brotaphodocola</taxon>
    </lineage>
</organism>
<evidence type="ECO:0000256" key="9">
    <source>
        <dbReference type="ARBA" id="ARBA00023136"/>
    </source>
</evidence>
<keyword evidence="4" id="KW-1003">Cell membrane</keyword>
<reference evidence="14" key="1">
    <citation type="submission" date="2021-10" db="EMBL/GenBank/DDBJ databases">
        <title>Anaerobic single-cell dispensing facilitates the cultivation of human gut bacteria.</title>
        <authorList>
            <person name="Afrizal A."/>
        </authorList>
    </citation>
    <scope>NUCLEOTIDE SEQUENCE</scope>
    <source>
        <strain evidence="14">CLA-AA-H274</strain>
    </source>
</reference>
<dbReference type="SUPFAM" id="SSF56601">
    <property type="entry name" value="beta-lactamase/transpeptidase-like"/>
    <property type="match status" value="1"/>
</dbReference>
<evidence type="ECO:0000256" key="1">
    <source>
        <dbReference type="ARBA" id="ARBA00004167"/>
    </source>
</evidence>
<evidence type="ECO:0000256" key="8">
    <source>
        <dbReference type="ARBA" id="ARBA00022989"/>
    </source>
</evidence>
<dbReference type="SUPFAM" id="SSF56519">
    <property type="entry name" value="Penicillin binding protein dimerisation domain"/>
    <property type="match status" value="1"/>
</dbReference>
<keyword evidence="15" id="KW-1185">Reference proteome</keyword>
<evidence type="ECO:0000256" key="5">
    <source>
        <dbReference type="ARBA" id="ARBA00022692"/>
    </source>
</evidence>
<feature type="domain" description="Penicillin-binding protein dimerisation" evidence="13">
    <location>
        <begin position="64"/>
        <end position="329"/>
    </location>
</feature>
<sequence length="959" mass="106973">MLKDFLEVIRETAKKILTSRVFALAVVFTVMFVTLIVKLFDLQIVRGQEFLDDYVQLTERTVKTPGTRGNIYDRNGNLLAYNEAAYSVTIQNTGVYKDSASMNAMLYRLVKILEKHGCNVQGKLEIGMDADGEFTYTTNSESARLRFLRDYYGVKSVNDLTDSSGKYPSAITAREAVERKADAYKLNEMKDENGNPLVLNDWEKLQIVNIRYTMALVFYKRYEPSTITAYVDDKTVADIMEHEDELQGVGIEESTIRRYNDSIYFAPIIGYTGKVQEDQLDQLQKENPDYEASDVVGRTGIEASMESELQGKKGSRNLIVNNMGNIMQVVSETQPTTGNDVYLTIDRDLQIGIYHLIEKQLAGIVADRLVDHDVEITEKTDSSKIQIPVKDAYYQLINNNVLSLNHMAQDDASVTEKQIYNTFMVSRQQVLERIRYELMSDHPTAMKDLPKDMMAYMVYIYNYLSGSTVGIIQKNKIDQNSAAYLGWKDDTISLRDYIYAGISDNWIDTTRLDVKSKYSSADDIYSVLVDYVMNQLQDDTKFAKQIFRYLINGDVITGKQLCIALYDQGVLPYDAQQVQLLQANGSGYTYTFIREKIRNIQLTPAQLALDPCTGGVVITDIKTGQVRALVTYPSYDNNRLSGSVDAAYFNQLNEDLSLPLYNNATQAKKAPGSTFKPITAVAGLEEGVINPYDTIVCTGEYGEVSPPIKCWIGGGGHGPLNVVGGIQNSCNYFFAEVAHRLSTDASGNYSTERGLNTLRKYATMFGLDRPSGIEISEAQPELTTEDPERSAMGQGTNSYTNVQLSRYVTAIANRGTVFDLTLLDHVTDYEGNTTKTYEPKVTGHVEVADSTWNAVQQGMRAVVSDGSAKQIFRDLPVEIAGKTGTAQETHSRGNHAFFISYGPYTNPEIAVTVNIPYGYASSNAASVAKNVYKFYYGYTTLDQILNTGALAVSNVKIGD</sequence>
<evidence type="ECO:0000256" key="4">
    <source>
        <dbReference type="ARBA" id="ARBA00022475"/>
    </source>
</evidence>
<dbReference type="Pfam" id="PF00905">
    <property type="entry name" value="Transpeptidase"/>
    <property type="match status" value="1"/>
</dbReference>
<comment type="caution">
    <text evidence="14">The sequence shown here is derived from an EMBL/GenBank/DDBJ whole genome shotgun (WGS) entry which is preliminary data.</text>
</comment>
<comment type="similarity">
    <text evidence="3">Belongs to the transpeptidase family.</text>
</comment>
<dbReference type="InterPro" id="IPR012338">
    <property type="entry name" value="Beta-lactam/transpept-like"/>
</dbReference>
<dbReference type="Gene3D" id="3.30.1390.30">
    <property type="entry name" value="Penicillin-binding protein 2a, domain 3"/>
    <property type="match status" value="1"/>
</dbReference>
<comment type="subcellular location">
    <subcellularLocation>
        <location evidence="2">Cell membrane</location>
    </subcellularLocation>
    <subcellularLocation>
        <location evidence="1">Membrane</location>
        <topology evidence="1">Single-pass membrane protein</topology>
    </subcellularLocation>
</comment>
<keyword evidence="5 11" id="KW-0812">Transmembrane</keyword>
<dbReference type="Gene3D" id="3.90.1310.10">
    <property type="entry name" value="Penicillin-binding protein 2a (Domain 2)"/>
    <property type="match status" value="2"/>
</dbReference>
<protein>
    <submittedName>
        <fullName evidence="14">Penicillin-binding protein</fullName>
    </submittedName>
</protein>
<keyword evidence="10" id="KW-0961">Cell wall biogenesis/degradation</keyword>
<feature type="domain" description="Penicillin-binding protein transpeptidase" evidence="12">
    <location>
        <begin position="614"/>
        <end position="932"/>
    </location>
</feature>